<dbReference type="PANTHER" id="PTHR46771">
    <property type="entry name" value="DETERIN"/>
    <property type="match status" value="1"/>
</dbReference>
<dbReference type="InterPro" id="IPR051190">
    <property type="entry name" value="Baculoviral_IAP"/>
</dbReference>
<sequence>MEVYVSRLASFQSSSRKKPKWPHSYPTPRDLADAGFYYDPHPSSNDNVSCFLCKKALDGWDVDDNPVKEHFQHSRQCGWAILKYTKFLGEDAISFTDKELQDAREATFGSWWPHEQKRGWFSKIKKAIIEDMSRAGFYYNPTPDSNDMVSCIYCGLGLDGWEPKDDPMEEHKKRAPSCLFFQQLTITKIPVSELKVFSNKLGNDAGIQNNDVLNPYGLETCLKSKVKLPLTRSKIRSIKKPVKKSKDNDLQSRSKESSLTFYEEKHKNALCNSSSDLIVDNALFSDNQTLAEQDKNDNDNKFIDVNSFSPFNGMRMTRSRINSFSNKSDILYIEKEITKASKLKSRKRRSQQIKKENNLNKMPEGNNYMNNININSTAIKKYRDESIIENDRQNDTFIKLDEHLVGPALEVTESDIFEDIHTQELQNNFIATKTILSKNHRKASFVKSSKSVRKLSLKRNIESNYNGDIEKKNILNFEDLEVEKRSCLRYKKSSRINTQISELAKDRIASIENSSTKKKPKQVLKINNIVNLQKGLENVSQISDLSEVTSFRFIDKENISEGFSDPFKEEKVSDFVMKNSFQGLLQQNFEGIFGFDKSENQKENAKNVLVSEIINNSDNSKITDWVPINSQALVFNSSSNMLVNSHELTASELDMTIEEWIKFITRKQVEKLEIECQRMISVLKKEGERAKQAILGIRES</sequence>
<proteinExistence type="predicted"/>
<dbReference type="Gene3D" id="1.10.1170.10">
    <property type="entry name" value="Inhibitor Of Apoptosis Protein (2mihbC-IAP-1), Chain A"/>
    <property type="match status" value="2"/>
</dbReference>
<evidence type="ECO:0000256" key="1">
    <source>
        <dbReference type="ARBA" id="ARBA00022723"/>
    </source>
</evidence>
<reference evidence="3 4" key="1">
    <citation type="journal article" date="2012" name="MBio">
        <title>De novo assembly of the Pneumocystis jirovecii genome from a single bronchoalveolar lavage fluid specimen from a patient.</title>
        <authorList>
            <person name="Cisse O.H."/>
            <person name="Pagni M."/>
            <person name="Hauser P.M."/>
        </authorList>
    </citation>
    <scope>NUCLEOTIDE SEQUENCE [LARGE SCALE GENOMIC DNA]</scope>
    <source>
        <strain evidence="3 4">SE8</strain>
    </source>
</reference>
<dbReference type="PROSITE" id="PS50143">
    <property type="entry name" value="BIR_REPEAT_2"/>
    <property type="match status" value="2"/>
</dbReference>
<evidence type="ECO:0000313" key="3">
    <source>
        <dbReference type="EMBL" id="CCJ28234.1"/>
    </source>
</evidence>
<dbReference type="GO" id="GO:0046872">
    <property type="term" value="F:metal ion binding"/>
    <property type="evidence" value="ECO:0007669"/>
    <property type="project" value="UniProtKB-KW"/>
</dbReference>
<dbReference type="InterPro" id="IPR001370">
    <property type="entry name" value="BIR_rpt"/>
</dbReference>
<dbReference type="VEuPathDB" id="FungiDB:PNEJI1_003368"/>
<dbReference type="EMBL" id="CAKM01000031">
    <property type="protein sequence ID" value="CCJ28234.1"/>
    <property type="molecule type" value="Genomic_DNA"/>
</dbReference>
<dbReference type="PANTHER" id="PTHR46771:SF5">
    <property type="entry name" value="DETERIN"/>
    <property type="match status" value="1"/>
</dbReference>
<comment type="caution">
    <text evidence="3">The sequence shown here is derived from an EMBL/GenBank/DDBJ whole genome shotgun (WGS) entry which is preliminary data.</text>
</comment>
<dbReference type="CDD" id="cd00022">
    <property type="entry name" value="BIR"/>
    <property type="match status" value="2"/>
</dbReference>
<dbReference type="SMART" id="SM00238">
    <property type="entry name" value="BIR"/>
    <property type="match status" value="2"/>
</dbReference>
<protein>
    <recommendedName>
        <fullName evidence="5">Inhibitor of apoptosis repeat-containing protein</fullName>
    </recommendedName>
</protein>
<organism evidence="4">
    <name type="scientific">Pneumocystis jirovecii</name>
    <name type="common">Human pneumocystis pneumonia agent</name>
    <dbReference type="NCBI Taxonomy" id="42068"/>
    <lineage>
        <taxon>Eukaryota</taxon>
        <taxon>Fungi</taxon>
        <taxon>Dikarya</taxon>
        <taxon>Ascomycota</taxon>
        <taxon>Taphrinomycotina</taxon>
        <taxon>Pneumocystomycetes</taxon>
        <taxon>Pneumocystaceae</taxon>
        <taxon>Pneumocystis</taxon>
    </lineage>
</organism>
<dbReference type="InParanoid" id="L0P812"/>
<dbReference type="STRING" id="1209962.L0P812"/>
<dbReference type="Proteomes" id="UP000010422">
    <property type="component" value="Unassembled WGS sequence"/>
</dbReference>
<keyword evidence="1" id="KW-0479">Metal-binding</keyword>
<dbReference type="SUPFAM" id="SSF57924">
    <property type="entry name" value="Inhibitor of apoptosis (IAP) repeat"/>
    <property type="match status" value="2"/>
</dbReference>
<dbReference type="Pfam" id="PF00653">
    <property type="entry name" value="BIR"/>
    <property type="match status" value="2"/>
</dbReference>
<name>L0P812_PNEJI</name>
<dbReference type="AlphaFoldDB" id="L0P812"/>
<accession>L0P812</accession>
<evidence type="ECO:0000313" key="4">
    <source>
        <dbReference type="Proteomes" id="UP000010422"/>
    </source>
</evidence>
<gene>
    <name evidence="3" type="ORF">PNEJI1_003368</name>
</gene>
<evidence type="ECO:0000256" key="2">
    <source>
        <dbReference type="ARBA" id="ARBA00022833"/>
    </source>
</evidence>
<keyword evidence="2" id="KW-0862">Zinc</keyword>
<dbReference type="FunCoup" id="L0P812">
    <property type="interactions" value="95"/>
</dbReference>
<evidence type="ECO:0008006" key="5">
    <source>
        <dbReference type="Google" id="ProtNLM"/>
    </source>
</evidence>